<organism evidence="22 23">
    <name type="scientific">Algoriphagus halophilus</name>
    <dbReference type="NCBI Taxonomy" id="226505"/>
    <lineage>
        <taxon>Bacteria</taxon>
        <taxon>Pseudomonadati</taxon>
        <taxon>Bacteroidota</taxon>
        <taxon>Cytophagia</taxon>
        <taxon>Cytophagales</taxon>
        <taxon>Cyclobacteriaceae</taxon>
        <taxon>Algoriphagus</taxon>
    </lineage>
</organism>
<keyword evidence="6 17" id="KW-0547">Nucleotide-binding</keyword>
<evidence type="ECO:0000256" key="17">
    <source>
        <dbReference type="HAMAP-Rule" id="MF_01965"/>
    </source>
</evidence>
<dbReference type="PROSITE" id="PS51383">
    <property type="entry name" value="YJEF_C_3"/>
    <property type="match status" value="1"/>
</dbReference>
<evidence type="ECO:0000256" key="7">
    <source>
        <dbReference type="ARBA" id="ARBA00022840"/>
    </source>
</evidence>
<evidence type="ECO:0000256" key="13">
    <source>
        <dbReference type="ARBA" id="ARBA00023268"/>
    </source>
</evidence>
<dbReference type="NCBIfam" id="TIGR00196">
    <property type="entry name" value="yjeF_cterm"/>
    <property type="match status" value="1"/>
</dbReference>
<dbReference type="Pfam" id="PF03853">
    <property type="entry name" value="YjeF_N"/>
    <property type="match status" value="1"/>
</dbReference>
<comment type="similarity">
    <text evidence="18">Belongs to the NnrE/AIBP family.</text>
</comment>
<dbReference type="EC" id="5.1.99.6" evidence="19"/>
<comment type="function">
    <text evidence="17">Catalyzes the dehydration of the S-form of NAD(P)HX at the expense of ADP, which is converted to AMP. Together with NAD(P)HX epimerase, which catalyzes the epimerization of the S- and R-forms, the enzyme allows the repair of both epimers of NAD(P)HX, a damaged form of NAD(P)H that is a result of enzymatic or heat-dependent hydration.</text>
</comment>
<dbReference type="AlphaFoldDB" id="A0A1N6H293"/>
<dbReference type="InterPro" id="IPR000631">
    <property type="entry name" value="CARKD"/>
</dbReference>
<comment type="cofactor">
    <cofactor evidence="18 19">
        <name>K(+)</name>
        <dbReference type="ChEBI" id="CHEBI:29103"/>
    </cofactor>
    <text evidence="18 19">Binds 1 potassium ion per subunit.</text>
</comment>
<dbReference type="GO" id="GO:0046872">
    <property type="term" value="F:metal ion binding"/>
    <property type="evidence" value="ECO:0007669"/>
    <property type="project" value="UniProtKB-UniRule"/>
</dbReference>
<feature type="binding site" evidence="18">
    <location>
        <position position="123"/>
    </location>
    <ligand>
        <name>K(+)</name>
        <dbReference type="ChEBI" id="CHEBI:29103"/>
    </ligand>
</feature>
<evidence type="ECO:0000256" key="4">
    <source>
        <dbReference type="ARBA" id="ARBA00009524"/>
    </source>
</evidence>
<evidence type="ECO:0000256" key="11">
    <source>
        <dbReference type="ARBA" id="ARBA00023235"/>
    </source>
</evidence>
<dbReference type="GO" id="GO:0052856">
    <property type="term" value="F:NAD(P)HX epimerase activity"/>
    <property type="evidence" value="ECO:0007669"/>
    <property type="project" value="UniProtKB-UniRule"/>
</dbReference>
<evidence type="ECO:0000256" key="9">
    <source>
        <dbReference type="ARBA" id="ARBA00022958"/>
    </source>
</evidence>
<dbReference type="InterPro" id="IPR017953">
    <property type="entry name" value="Carbohydrate_kinase_pred_CS"/>
</dbReference>
<evidence type="ECO:0000313" key="22">
    <source>
        <dbReference type="EMBL" id="SIO13931.1"/>
    </source>
</evidence>
<comment type="cofactor">
    <cofactor evidence="17">
        <name>Mg(2+)</name>
        <dbReference type="ChEBI" id="CHEBI:18420"/>
    </cofactor>
</comment>
<keyword evidence="12 17" id="KW-0456">Lyase</keyword>
<keyword evidence="23" id="KW-1185">Reference proteome</keyword>
<dbReference type="HAMAP" id="MF_01966">
    <property type="entry name" value="NADHX_epimerase"/>
    <property type="match status" value="1"/>
</dbReference>
<dbReference type="PROSITE" id="PS51385">
    <property type="entry name" value="YJEF_N"/>
    <property type="match status" value="1"/>
</dbReference>
<evidence type="ECO:0000256" key="10">
    <source>
        <dbReference type="ARBA" id="ARBA00023027"/>
    </source>
</evidence>
<protein>
    <recommendedName>
        <fullName evidence="19">Bifunctional NAD(P)H-hydrate repair enzyme</fullName>
    </recommendedName>
    <alternativeName>
        <fullName evidence="19">Nicotinamide nucleotide repair protein</fullName>
    </alternativeName>
    <domain>
        <recommendedName>
            <fullName evidence="19">ADP-dependent (S)-NAD(P)H-hydrate dehydratase</fullName>
            <ecNumber evidence="19">4.2.1.136</ecNumber>
        </recommendedName>
        <alternativeName>
            <fullName evidence="19">ADP-dependent NAD(P)HX dehydratase</fullName>
        </alternativeName>
    </domain>
    <domain>
        <recommendedName>
            <fullName evidence="19">NAD(P)H-hydrate epimerase</fullName>
            <ecNumber evidence="19">5.1.99.6</ecNumber>
        </recommendedName>
    </domain>
</protein>
<dbReference type="HAMAP" id="MF_01965">
    <property type="entry name" value="NADHX_dehydratase"/>
    <property type="match status" value="1"/>
</dbReference>
<evidence type="ECO:0000256" key="12">
    <source>
        <dbReference type="ARBA" id="ARBA00023239"/>
    </source>
</evidence>
<dbReference type="InterPro" id="IPR036652">
    <property type="entry name" value="YjeF_N_dom_sf"/>
</dbReference>
<dbReference type="SUPFAM" id="SSF53613">
    <property type="entry name" value="Ribokinase-like"/>
    <property type="match status" value="1"/>
</dbReference>
<dbReference type="InterPro" id="IPR004443">
    <property type="entry name" value="YjeF_N_dom"/>
</dbReference>
<dbReference type="Pfam" id="PF01256">
    <property type="entry name" value="Carb_kinase"/>
    <property type="match status" value="1"/>
</dbReference>
<feature type="binding site" evidence="18">
    <location>
        <begin position="127"/>
        <end position="133"/>
    </location>
    <ligand>
        <name>(6S)-NADPHX</name>
        <dbReference type="ChEBI" id="CHEBI:64076"/>
    </ligand>
</feature>
<dbReference type="PIRSF" id="PIRSF017184">
    <property type="entry name" value="Nnr"/>
    <property type="match status" value="1"/>
</dbReference>
<feature type="binding site" evidence="18">
    <location>
        <position position="159"/>
    </location>
    <ligand>
        <name>K(+)</name>
        <dbReference type="ChEBI" id="CHEBI:29103"/>
    </ligand>
</feature>
<comment type="caution">
    <text evidence="18">Lacks conserved residue(s) required for the propagation of feature annotation.</text>
</comment>
<dbReference type="EMBL" id="FSRC01000003">
    <property type="protein sequence ID" value="SIO13931.1"/>
    <property type="molecule type" value="Genomic_DNA"/>
</dbReference>
<dbReference type="SUPFAM" id="SSF64153">
    <property type="entry name" value="YjeF N-terminal domain-like"/>
    <property type="match status" value="1"/>
</dbReference>
<dbReference type="OrthoDB" id="9806925at2"/>
<feature type="binding site" evidence="17">
    <location>
        <position position="257"/>
    </location>
    <ligand>
        <name>(6S)-NADPHX</name>
        <dbReference type="ChEBI" id="CHEBI:64076"/>
    </ligand>
</feature>
<evidence type="ECO:0000256" key="15">
    <source>
        <dbReference type="ARBA" id="ARBA00048238"/>
    </source>
</evidence>
<proteinExistence type="inferred from homology"/>
<keyword evidence="10 17" id="KW-0520">NAD</keyword>
<dbReference type="PROSITE" id="PS01050">
    <property type="entry name" value="YJEF_C_2"/>
    <property type="match status" value="1"/>
</dbReference>
<dbReference type="GO" id="GO:0110051">
    <property type="term" value="P:metabolite repair"/>
    <property type="evidence" value="ECO:0007669"/>
    <property type="project" value="TreeGrafter"/>
</dbReference>
<dbReference type="PANTHER" id="PTHR12592">
    <property type="entry name" value="ATP-DEPENDENT (S)-NAD(P)H-HYDRATE DEHYDRATASE FAMILY MEMBER"/>
    <property type="match status" value="1"/>
</dbReference>
<evidence type="ECO:0000259" key="20">
    <source>
        <dbReference type="PROSITE" id="PS51383"/>
    </source>
</evidence>
<feature type="binding site" evidence="17">
    <location>
        <position position="428"/>
    </location>
    <ligand>
        <name>(6S)-NADPHX</name>
        <dbReference type="ChEBI" id="CHEBI:64076"/>
    </ligand>
</feature>
<accession>A0A1N6H293</accession>
<evidence type="ECO:0000259" key="21">
    <source>
        <dbReference type="PROSITE" id="PS51385"/>
    </source>
</evidence>
<comment type="subunit">
    <text evidence="17">Homotetramer.</text>
</comment>
<keyword evidence="8 17" id="KW-0521">NADP</keyword>
<keyword evidence="13" id="KW-0511">Multifunctional enzyme</keyword>
<evidence type="ECO:0000256" key="19">
    <source>
        <dbReference type="PIRNR" id="PIRNR017184"/>
    </source>
</evidence>
<evidence type="ECO:0000256" key="14">
    <source>
        <dbReference type="ARBA" id="ARBA00025153"/>
    </source>
</evidence>
<reference evidence="23" key="1">
    <citation type="submission" date="2016-11" db="EMBL/GenBank/DDBJ databases">
        <authorList>
            <person name="Varghese N."/>
            <person name="Submissions S."/>
        </authorList>
    </citation>
    <scope>NUCLEOTIDE SEQUENCE [LARGE SCALE GENOMIC DNA]</scope>
    <source>
        <strain evidence="23">DSM 15292</strain>
    </source>
</reference>
<feature type="domain" description="YjeF N-terminal" evidence="21">
    <location>
        <begin position="10"/>
        <end position="212"/>
    </location>
</feature>
<comment type="catalytic activity">
    <reaction evidence="15 17 19">
        <text>(6S)-NADHX + ADP = AMP + phosphate + NADH + H(+)</text>
        <dbReference type="Rhea" id="RHEA:32223"/>
        <dbReference type="ChEBI" id="CHEBI:15378"/>
        <dbReference type="ChEBI" id="CHEBI:43474"/>
        <dbReference type="ChEBI" id="CHEBI:57945"/>
        <dbReference type="ChEBI" id="CHEBI:64074"/>
        <dbReference type="ChEBI" id="CHEBI:456215"/>
        <dbReference type="ChEBI" id="CHEBI:456216"/>
        <dbReference type="EC" id="4.2.1.136"/>
    </reaction>
</comment>
<dbReference type="RefSeq" id="WP_074226285.1">
    <property type="nucleotide sequence ID" value="NZ_FSRC01000003.1"/>
</dbReference>
<evidence type="ECO:0000256" key="6">
    <source>
        <dbReference type="ARBA" id="ARBA00022741"/>
    </source>
</evidence>
<feature type="domain" description="YjeF C-terminal" evidence="20">
    <location>
        <begin position="222"/>
        <end position="486"/>
    </location>
</feature>
<dbReference type="Gene3D" id="3.40.50.10260">
    <property type="entry name" value="YjeF N-terminal domain"/>
    <property type="match status" value="1"/>
</dbReference>
<keyword evidence="9 18" id="KW-0630">Potassium</keyword>
<feature type="binding site" evidence="17">
    <location>
        <position position="427"/>
    </location>
    <ligand>
        <name>AMP</name>
        <dbReference type="ChEBI" id="CHEBI:456215"/>
    </ligand>
</feature>
<dbReference type="InterPro" id="IPR030677">
    <property type="entry name" value="Nnr"/>
</dbReference>
<comment type="function">
    <text evidence="18">Catalyzes the epimerization of the S- and R-forms of NAD(P)HX, a damaged form of NAD(P)H that is a result of enzymatic or heat-dependent hydration. This is a prerequisite for the S-specific NAD(P)H-hydrate dehydratase to allow the repair of both epimers of NAD(P)HX.</text>
</comment>
<comment type="catalytic activity">
    <reaction evidence="1 18 19">
        <text>(6R)-NADHX = (6S)-NADHX</text>
        <dbReference type="Rhea" id="RHEA:32215"/>
        <dbReference type="ChEBI" id="CHEBI:64074"/>
        <dbReference type="ChEBI" id="CHEBI:64075"/>
        <dbReference type="EC" id="5.1.99.6"/>
    </reaction>
</comment>
<feature type="binding site" evidence="18">
    <location>
        <position position="156"/>
    </location>
    <ligand>
        <name>(6S)-NADPHX</name>
        <dbReference type="ChEBI" id="CHEBI:64076"/>
    </ligand>
</feature>
<evidence type="ECO:0000313" key="23">
    <source>
        <dbReference type="Proteomes" id="UP000185221"/>
    </source>
</evidence>
<comment type="similarity">
    <text evidence="17">Belongs to the NnrD/CARKD family.</text>
</comment>
<feature type="binding site" evidence="18">
    <location>
        <begin position="59"/>
        <end position="63"/>
    </location>
    <ligand>
        <name>(6S)-NADPHX</name>
        <dbReference type="ChEBI" id="CHEBI:64076"/>
    </ligand>
</feature>
<keyword evidence="7 17" id="KW-0067">ATP-binding</keyword>
<keyword evidence="11 18" id="KW-0413">Isomerase</keyword>
<feature type="binding site" evidence="17">
    <location>
        <position position="313"/>
    </location>
    <ligand>
        <name>(6S)-NADPHX</name>
        <dbReference type="ChEBI" id="CHEBI:64076"/>
    </ligand>
</feature>
<comment type="catalytic activity">
    <reaction evidence="2 18 19">
        <text>(6R)-NADPHX = (6S)-NADPHX</text>
        <dbReference type="Rhea" id="RHEA:32227"/>
        <dbReference type="ChEBI" id="CHEBI:64076"/>
        <dbReference type="ChEBI" id="CHEBI:64077"/>
        <dbReference type="EC" id="5.1.99.6"/>
    </reaction>
</comment>
<evidence type="ECO:0000256" key="1">
    <source>
        <dbReference type="ARBA" id="ARBA00000013"/>
    </source>
</evidence>
<dbReference type="GO" id="GO:0046496">
    <property type="term" value="P:nicotinamide nucleotide metabolic process"/>
    <property type="evidence" value="ECO:0007669"/>
    <property type="project" value="UniProtKB-UniRule"/>
</dbReference>
<evidence type="ECO:0000256" key="16">
    <source>
        <dbReference type="ARBA" id="ARBA00049209"/>
    </source>
</evidence>
<dbReference type="CDD" id="cd01171">
    <property type="entry name" value="YXKO-related"/>
    <property type="match status" value="1"/>
</dbReference>
<evidence type="ECO:0000256" key="8">
    <source>
        <dbReference type="ARBA" id="ARBA00022857"/>
    </source>
</evidence>
<comment type="similarity">
    <text evidence="4 19">In the C-terminal section; belongs to the NnrD/CARKD family.</text>
</comment>
<dbReference type="STRING" id="226505.SAMN05444394_3493"/>
<dbReference type="Gene3D" id="3.40.1190.20">
    <property type="match status" value="1"/>
</dbReference>
<dbReference type="GO" id="GO:0005524">
    <property type="term" value="F:ATP binding"/>
    <property type="evidence" value="ECO:0007669"/>
    <property type="project" value="UniProtKB-UniRule"/>
</dbReference>
<evidence type="ECO:0000256" key="3">
    <source>
        <dbReference type="ARBA" id="ARBA00006001"/>
    </source>
</evidence>
<comment type="function">
    <text evidence="14 19">Bifunctional enzyme that catalyzes the epimerization of the S- and R-forms of NAD(P)HX and the dehydration of the S-form of NAD(P)HX at the expense of ADP, which is converted to AMP. This allows the repair of both epimers of NAD(P)HX, a damaged form of NAD(P)H that is a result of enzymatic or heat-dependent hydration.</text>
</comment>
<dbReference type="Proteomes" id="UP000185221">
    <property type="component" value="Unassembled WGS sequence"/>
</dbReference>
<evidence type="ECO:0000256" key="18">
    <source>
        <dbReference type="HAMAP-Rule" id="MF_01966"/>
    </source>
</evidence>
<comment type="similarity">
    <text evidence="3 19">In the N-terminal section; belongs to the NnrE/AIBP family.</text>
</comment>
<dbReference type="EC" id="4.2.1.136" evidence="19"/>
<feature type="binding site" evidence="17">
    <location>
        <begin position="398"/>
        <end position="402"/>
    </location>
    <ligand>
        <name>AMP</name>
        <dbReference type="ChEBI" id="CHEBI:456215"/>
    </ligand>
</feature>
<name>A0A1N6H293_9BACT</name>
<dbReference type="NCBIfam" id="TIGR00197">
    <property type="entry name" value="yjeF_nterm"/>
    <property type="match status" value="1"/>
</dbReference>
<dbReference type="PANTHER" id="PTHR12592:SF0">
    <property type="entry name" value="ATP-DEPENDENT (S)-NAD(P)H-HYDRATE DEHYDRATASE"/>
    <property type="match status" value="1"/>
</dbReference>
<keyword evidence="5 18" id="KW-0479">Metal-binding</keyword>
<comment type="catalytic activity">
    <reaction evidence="16 17 19">
        <text>(6S)-NADPHX + ADP = AMP + phosphate + NADPH + H(+)</text>
        <dbReference type="Rhea" id="RHEA:32235"/>
        <dbReference type="ChEBI" id="CHEBI:15378"/>
        <dbReference type="ChEBI" id="CHEBI:43474"/>
        <dbReference type="ChEBI" id="CHEBI:57783"/>
        <dbReference type="ChEBI" id="CHEBI:64076"/>
        <dbReference type="ChEBI" id="CHEBI:456215"/>
        <dbReference type="ChEBI" id="CHEBI:456216"/>
        <dbReference type="EC" id="4.2.1.136"/>
    </reaction>
</comment>
<sequence>MKKILQGAQVKELDAKHISISGQSSQELMEVAALGFVDWYVAQDQFKEYGVLIFVGAGNNGGDGLAIARILTNQGVQVSVVPCFTDPDKLSLDASANWELLPKSVQLLDFNELKYEGDLVLIDCYLGVGLTGTLRESSIPIIDYINEFSGPVVSVDIPSGLPSETIHQGLAVRADYTVTFAFPKLSLLLPENAEYVGELVLVDIGIEEETSKVFDSNFYYLEEKDIPALHKSFHRFSYKGDYGKILIAGGSPGKMGALILCAKSALRTGTGLVTCHIEDSERDIIQTAVPEAMASWGLIANLEFYDSVGIGPGWGQDGRVHLLTQILEEFKSPVVVDADGLNILARSKELLELVPKNSILTPHIGEFSRLVGPAKNHLERLEMAKEFSVTNELILVLKGANTVISLPDGRQIFNSSGTKYMATGGSGDVLTGMITSYLGQGYEPENAAICGVYHHGLAGELAGAKKRKGLIASDLIEAIPETYNLLDIS</sequence>
<evidence type="ECO:0000256" key="5">
    <source>
        <dbReference type="ARBA" id="ARBA00022723"/>
    </source>
</evidence>
<gene>
    <name evidence="18" type="primary">nnrE</name>
    <name evidence="17" type="synonym">nnrD</name>
    <name evidence="22" type="ORF">SAMN05444394_3493</name>
</gene>
<evidence type="ECO:0000256" key="2">
    <source>
        <dbReference type="ARBA" id="ARBA00000909"/>
    </source>
</evidence>
<dbReference type="InterPro" id="IPR029056">
    <property type="entry name" value="Ribokinase-like"/>
</dbReference>
<dbReference type="GO" id="GO:0052855">
    <property type="term" value="F:ADP-dependent NAD(P)H-hydrate dehydratase activity"/>
    <property type="evidence" value="ECO:0007669"/>
    <property type="project" value="UniProtKB-UniRule"/>
</dbReference>
<feature type="binding site" evidence="18">
    <location>
        <position position="60"/>
    </location>
    <ligand>
        <name>K(+)</name>
        <dbReference type="ChEBI" id="CHEBI:29103"/>
    </ligand>
</feature>
<feature type="binding site" evidence="17">
    <location>
        <position position="363"/>
    </location>
    <ligand>
        <name>(6S)-NADPHX</name>
        <dbReference type="ChEBI" id="CHEBI:64076"/>
    </ligand>
</feature>